<reference evidence="2" key="1">
    <citation type="submission" date="2016-03" db="EMBL/GenBank/DDBJ databases">
        <authorList>
            <person name="Guldener U."/>
        </authorList>
    </citation>
    <scope>NUCLEOTIDE SEQUENCE [LARGE SCALE GENOMIC DNA]</scope>
    <source>
        <strain evidence="2">04CH-RAC-A.6.1</strain>
    </source>
</reference>
<proteinExistence type="predicted"/>
<gene>
    <name evidence="1" type="ORF">RAG0_14315</name>
</gene>
<organism evidence="1 2">
    <name type="scientific">Rhynchosporium agropyri</name>
    <dbReference type="NCBI Taxonomy" id="914238"/>
    <lineage>
        <taxon>Eukaryota</taxon>
        <taxon>Fungi</taxon>
        <taxon>Dikarya</taxon>
        <taxon>Ascomycota</taxon>
        <taxon>Pezizomycotina</taxon>
        <taxon>Leotiomycetes</taxon>
        <taxon>Helotiales</taxon>
        <taxon>Ploettnerulaceae</taxon>
        <taxon>Rhynchosporium</taxon>
    </lineage>
</organism>
<sequence>MSPTANCAHWIRILEPTHKSRFGASPASGDESLDSRYRDCDRLGDFIVPRKSLICTAVEVRKFLSRALHVLRFLKRQLLARFMTRKGIGGFSLLGLTPLILNQSTQLFVIISTRVNLL</sequence>
<dbReference type="EMBL" id="FJUX01000117">
    <property type="protein sequence ID" value="CZT09617.1"/>
    <property type="molecule type" value="Genomic_DNA"/>
</dbReference>
<dbReference type="AlphaFoldDB" id="A0A1E1LGJ0"/>
<dbReference type="Proteomes" id="UP000178912">
    <property type="component" value="Unassembled WGS sequence"/>
</dbReference>
<protein>
    <submittedName>
        <fullName evidence="1">Uncharacterized protein</fullName>
    </submittedName>
</protein>
<evidence type="ECO:0000313" key="2">
    <source>
        <dbReference type="Proteomes" id="UP000178912"/>
    </source>
</evidence>
<evidence type="ECO:0000313" key="1">
    <source>
        <dbReference type="EMBL" id="CZT09617.1"/>
    </source>
</evidence>
<keyword evidence="2" id="KW-1185">Reference proteome</keyword>
<name>A0A1E1LGJ0_9HELO</name>
<accession>A0A1E1LGJ0</accession>